<comment type="caution">
    <text evidence="1">The sequence shown here is derived from an EMBL/GenBank/DDBJ whole genome shotgun (WGS) entry which is preliminary data.</text>
</comment>
<protein>
    <submittedName>
        <fullName evidence="1">Uncharacterized protein</fullName>
    </submittedName>
</protein>
<reference evidence="2" key="1">
    <citation type="submission" date="2019-09" db="EMBL/GenBank/DDBJ databases">
        <title>Distinct polysaccharide growth profiles of human intestinal Prevotella copri isolates.</title>
        <authorList>
            <person name="Fehlner-Peach H."/>
            <person name="Magnabosco C."/>
            <person name="Raghavan V."/>
            <person name="Scher J.U."/>
            <person name="Tett A."/>
            <person name="Cox L.M."/>
            <person name="Gottsegen C."/>
            <person name="Watters A."/>
            <person name="Wiltshire- Gordon J.D."/>
            <person name="Segata N."/>
            <person name="Bonneau R."/>
            <person name="Littman D.R."/>
        </authorList>
    </citation>
    <scope>NUCLEOTIDE SEQUENCE [LARGE SCALE GENOMIC DNA]</scope>
    <source>
        <strain evidence="2">iP54</strain>
    </source>
</reference>
<dbReference type="InterPro" id="IPR014710">
    <property type="entry name" value="RmlC-like_jellyroll"/>
</dbReference>
<name>A0A646HGH2_9BACT</name>
<dbReference type="EMBL" id="VZBQ01000063">
    <property type="protein sequence ID" value="MQN89387.1"/>
    <property type="molecule type" value="Genomic_DNA"/>
</dbReference>
<proteinExistence type="predicted"/>
<evidence type="ECO:0000313" key="1">
    <source>
        <dbReference type="EMBL" id="MQN89387.1"/>
    </source>
</evidence>
<dbReference type="AlphaFoldDB" id="A0A646HGH2"/>
<organism evidence="1 2">
    <name type="scientific">Segatella copri</name>
    <dbReference type="NCBI Taxonomy" id="165179"/>
    <lineage>
        <taxon>Bacteria</taxon>
        <taxon>Pseudomonadati</taxon>
        <taxon>Bacteroidota</taxon>
        <taxon>Bacteroidia</taxon>
        <taxon>Bacteroidales</taxon>
        <taxon>Prevotellaceae</taxon>
        <taxon>Segatella</taxon>
    </lineage>
</organism>
<evidence type="ECO:0000313" key="2">
    <source>
        <dbReference type="Proteomes" id="UP000420635"/>
    </source>
</evidence>
<sequence>MILDKKKVETLLQKDSKFEAIGRIATENELIASQKIIASFVTKTAEERYLELLESNSELFQNVPQQYIASFLGVSPETLSRIKKRILKR</sequence>
<gene>
    <name evidence="1" type="ORF">F7D59_05835</name>
</gene>
<dbReference type="RefSeq" id="WP_153113026.1">
    <property type="nucleotide sequence ID" value="NZ_VZAS01000065.1"/>
</dbReference>
<dbReference type="Gene3D" id="2.60.120.10">
    <property type="entry name" value="Jelly Rolls"/>
    <property type="match status" value="1"/>
</dbReference>
<dbReference type="Proteomes" id="UP000420635">
    <property type="component" value="Unassembled WGS sequence"/>
</dbReference>
<accession>A0A646HGH2</accession>